<organism evidence="6 7">
    <name type="scientific">Microthlaspi erraticum</name>
    <dbReference type="NCBI Taxonomy" id="1685480"/>
    <lineage>
        <taxon>Eukaryota</taxon>
        <taxon>Viridiplantae</taxon>
        <taxon>Streptophyta</taxon>
        <taxon>Embryophyta</taxon>
        <taxon>Tracheophyta</taxon>
        <taxon>Spermatophyta</taxon>
        <taxon>Magnoliopsida</taxon>
        <taxon>eudicotyledons</taxon>
        <taxon>Gunneridae</taxon>
        <taxon>Pentapetalae</taxon>
        <taxon>rosids</taxon>
        <taxon>malvids</taxon>
        <taxon>Brassicales</taxon>
        <taxon>Brassicaceae</taxon>
        <taxon>Coluteocarpeae</taxon>
        <taxon>Microthlaspi</taxon>
    </lineage>
</organism>
<dbReference type="InterPro" id="IPR036612">
    <property type="entry name" value="KH_dom_type_1_sf"/>
</dbReference>
<dbReference type="InterPro" id="IPR011990">
    <property type="entry name" value="TPR-like_helical_dom_sf"/>
</dbReference>
<dbReference type="Pfam" id="PF12854">
    <property type="entry name" value="PPR_1"/>
    <property type="match status" value="1"/>
</dbReference>
<keyword evidence="2" id="KW-0677">Repeat</keyword>
<dbReference type="Pfam" id="PF01535">
    <property type="entry name" value="PPR"/>
    <property type="match status" value="2"/>
</dbReference>
<reference evidence="6" key="1">
    <citation type="submission" date="2020-01" db="EMBL/GenBank/DDBJ databases">
        <authorList>
            <person name="Mishra B."/>
        </authorList>
    </citation>
    <scope>NUCLEOTIDE SEQUENCE [LARGE SCALE GENOMIC DNA]</scope>
</reference>
<dbReference type="Pfam" id="PF22675">
    <property type="entry name" value="KH-I_KHDC4-BBP"/>
    <property type="match status" value="1"/>
</dbReference>
<feature type="repeat" description="PPR" evidence="3">
    <location>
        <begin position="272"/>
        <end position="307"/>
    </location>
</feature>
<feature type="domain" description="K Homology" evidence="5">
    <location>
        <begin position="775"/>
        <end position="875"/>
    </location>
</feature>
<name>A0A6D2I039_9BRAS</name>
<accession>A0A6D2I039</accession>
<protein>
    <recommendedName>
        <fullName evidence="5">K Homology domain-containing protein</fullName>
    </recommendedName>
</protein>
<feature type="repeat" description="PPR" evidence="3">
    <location>
        <begin position="378"/>
        <end position="412"/>
    </location>
</feature>
<dbReference type="InterPro" id="IPR055256">
    <property type="entry name" value="KH_1_KHDC4/BBP-like"/>
</dbReference>
<dbReference type="Pfam" id="PF16544">
    <property type="entry name" value="STAR_dimer"/>
    <property type="match status" value="1"/>
</dbReference>
<evidence type="ECO:0000256" key="2">
    <source>
        <dbReference type="ARBA" id="ARBA00022737"/>
    </source>
</evidence>
<dbReference type="Proteomes" id="UP000467841">
    <property type="component" value="Unassembled WGS sequence"/>
</dbReference>
<feature type="region of interest" description="Disordered" evidence="4">
    <location>
        <begin position="902"/>
        <end position="928"/>
    </location>
</feature>
<evidence type="ECO:0000256" key="3">
    <source>
        <dbReference type="PROSITE-ProRule" id="PRU00708"/>
    </source>
</evidence>
<dbReference type="OrthoDB" id="185373at2759"/>
<dbReference type="Pfam" id="PF13041">
    <property type="entry name" value="PPR_2"/>
    <property type="match status" value="3"/>
</dbReference>
<evidence type="ECO:0000256" key="1">
    <source>
        <dbReference type="ARBA" id="ARBA00007626"/>
    </source>
</evidence>
<feature type="repeat" description="PPR" evidence="3">
    <location>
        <begin position="413"/>
        <end position="447"/>
    </location>
</feature>
<feature type="repeat" description="PPR" evidence="3">
    <location>
        <begin position="483"/>
        <end position="517"/>
    </location>
</feature>
<feature type="repeat" description="PPR" evidence="3">
    <location>
        <begin position="343"/>
        <end position="377"/>
    </location>
</feature>
<feature type="compositionally biased region" description="Low complexity" evidence="4">
    <location>
        <begin position="904"/>
        <end position="918"/>
    </location>
</feature>
<dbReference type="InterPro" id="IPR004087">
    <property type="entry name" value="KH_dom"/>
</dbReference>
<dbReference type="SUPFAM" id="SSF54791">
    <property type="entry name" value="Eukaryotic type KH-domain (KH-domain type I)"/>
    <property type="match status" value="1"/>
</dbReference>
<proteinExistence type="inferred from homology"/>
<feature type="repeat" description="PPR" evidence="3">
    <location>
        <begin position="308"/>
        <end position="342"/>
    </location>
</feature>
<keyword evidence="7" id="KW-1185">Reference proteome</keyword>
<dbReference type="Gene3D" id="3.30.1370.10">
    <property type="entry name" value="K Homology domain, type 1"/>
    <property type="match status" value="1"/>
</dbReference>
<feature type="repeat" description="PPR" evidence="3">
    <location>
        <begin position="237"/>
        <end position="271"/>
    </location>
</feature>
<dbReference type="InterPro" id="IPR032377">
    <property type="entry name" value="STAR_dimer"/>
</dbReference>
<dbReference type="InterPro" id="IPR002885">
    <property type="entry name" value="PPR_rpt"/>
</dbReference>
<evidence type="ECO:0000259" key="5">
    <source>
        <dbReference type="SMART" id="SM00322"/>
    </source>
</evidence>
<dbReference type="Gene3D" id="1.25.40.10">
    <property type="entry name" value="Tetratricopeptide repeat domain"/>
    <property type="match status" value="4"/>
</dbReference>
<dbReference type="GO" id="GO:0003723">
    <property type="term" value="F:RNA binding"/>
    <property type="evidence" value="ECO:0007669"/>
    <property type="project" value="InterPro"/>
</dbReference>
<dbReference type="PANTHER" id="PTHR47941">
    <property type="entry name" value="PENTATRICOPEPTIDE REPEAT-CONTAINING PROTEIN 3, MITOCHONDRIAL"/>
    <property type="match status" value="1"/>
</dbReference>
<dbReference type="EMBL" id="CACVBM020000732">
    <property type="protein sequence ID" value="CAA7022776.1"/>
    <property type="molecule type" value="Genomic_DNA"/>
</dbReference>
<dbReference type="PROSITE" id="PS51375">
    <property type="entry name" value="PPR"/>
    <property type="match status" value="9"/>
</dbReference>
<gene>
    <name evidence="6" type="ORF">MERR_LOCUS10011</name>
</gene>
<feature type="repeat" description="PPR" evidence="3">
    <location>
        <begin position="448"/>
        <end position="482"/>
    </location>
</feature>
<evidence type="ECO:0000313" key="7">
    <source>
        <dbReference type="Proteomes" id="UP000467841"/>
    </source>
</evidence>
<sequence length="928" mass="104291">MFRIKILRSSLPQKKFRKSSSFLSTWYSPESISHQQADDDDPVLVKLSLAIRDSNKDSPSEFSSFTSCPSIRKVLPSLTVRHVVDLINRNPLSLPHRSIFAFFKFISSQPGFRFTVESYFAMARFLSVHEMFAEAQSLISLVVSRKGKNSASSVFVALVEMRGASPCDFLVDALMITYMDHGFVPDAIQCFRLSRKHKFAVPVRGCGNLLDRMMKLNPTETVWGFYMEILDAGFPSNVYVFNILMNKFCKGGKICDAQKVFDEITKRGLRHTVVSFNTLINGYCKAGNLDEGFRLKHHMEKSRTLRPDVFTYSALINALCKENKMDGAHGLFDEMCESGLIPNDVIFTTLIHGHSRNGEIELMKESYQKMLSKGLEPDIVLYNTLLNGFCKNGDLVSAMNIVDGMIHRGLRPDKVTYTTLIDGFCREGDVEKALEIRKKMDQNGVELDRVGFSALICGMCKEGSVLDVERALREMLRAGLKPDDVTYTMMMDAFCKKGDVQTGFKLLKEMQSDGHIPSVVTYNVLLNGLCKLGQMKNADTLLDAMFNVGVVPDDITFNILLDGHYRHVNASKHCKQKPEIGIVGHEVMNLCPSVRPDRNSSTPTSDGEKRGFRNLEIGVRSPAASSLQYLRVEMMESGAGFAAMEERISPGSFFQFPLSGFRASPSRSPCPPTDRDRYLAELLQERQKLGPFLQVMPHCCRLLNQEIRRVSSFSDFERYENGSPFRSMPNGKLDIDGWSMMQAEENCHLQRASPFRSPAPVGWIGMPGLPSPPIVKKVIRLDVPVDKFPSYNFVGRILGPRGNSLKRVELATHCRVFIRGRGSVKDTIKEEKLKGKPGYEHLSEPLHVLIEAELPEDIINSRLENAVHFLESLLKPMDESMDHYKREQLKELAALNGTLREECPSPSLSPCLSPSISPFNSKRAKTGQ</sequence>
<feature type="repeat" description="PPR" evidence="3">
    <location>
        <begin position="518"/>
        <end position="552"/>
    </location>
</feature>
<dbReference type="CDD" id="cd22467">
    <property type="entry name" value="KH-I_SPIN1_like"/>
    <property type="match status" value="1"/>
</dbReference>
<evidence type="ECO:0000313" key="6">
    <source>
        <dbReference type="EMBL" id="CAA7022776.1"/>
    </source>
</evidence>
<dbReference type="AlphaFoldDB" id="A0A6D2I039"/>
<comment type="caution">
    <text evidence="6">The sequence shown here is derived from an EMBL/GenBank/DDBJ whole genome shotgun (WGS) entry which is preliminary data.</text>
</comment>
<evidence type="ECO:0000256" key="4">
    <source>
        <dbReference type="SAM" id="MobiDB-lite"/>
    </source>
</evidence>
<dbReference type="NCBIfam" id="TIGR00756">
    <property type="entry name" value="PPR"/>
    <property type="match status" value="8"/>
</dbReference>
<comment type="similarity">
    <text evidence="1">Belongs to the PPR family. P subfamily.</text>
</comment>
<dbReference type="SMART" id="SM00322">
    <property type="entry name" value="KH"/>
    <property type="match status" value="1"/>
</dbReference>